<dbReference type="GO" id="GO:0047669">
    <property type="term" value="F:amylosucrase activity"/>
    <property type="evidence" value="ECO:0007669"/>
    <property type="project" value="InterPro"/>
</dbReference>
<dbReference type="InterPro" id="IPR045857">
    <property type="entry name" value="O16G_dom_2"/>
</dbReference>
<name>A0A9D2MT63_9FIRM</name>
<dbReference type="Pfam" id="PF00128">
    <property type="entry name" value="Alpha-amylase"/>
    <property type="match status" value="1"/>
</dbReference>
<dbReference type="Gene3D" id="1.10.1740.10">
    <property type="match status" value="1"/>
</dbReference>
<dbReference type="InterPro" id="IPR006047">
    <property type="entry name" value="GH13_cat_dom"/>
</dbReference>
<dbReference type="Gene3D" id="3.90.400.10">
    <property type="entry name" value="Oligo-1,6-glucosidase, Domain 2"/>
    <property type="match status" value="1"/>
</dbReference>
<sequence>MTGKGIFSQRMLRHEAELKELYEGLYHDGGAYGRLVEMMERYSFSRSAQLKNLDRKREKDPDWYRGSGMLGVTMYPKLFAGGLKGLMEKLDYLSEQGITYLHLMPLLKMPHPMNDGGYAVEDFRTVDEEIGTNEELEELTKELRRRKISLCLDVVMNHTADSHEWAVRARAGEQEYIDRYQCYDTYEIPSQFERTMPQVFPSTAPGNFTWCEEMKKYVLTTFYPYQWDLNYHNPAVFNEMTENILFLANLGVEIFRIDAVPYIWKELGTNCRNLPQVHRIVRMLRIILETVCPAVILKGEVVMAPRELPAYFGTPERPECHMLYGVSSMVNLWAALATQDTRLLKHQMDVIHSLPENCFFVNYLRCHDDIGWGLDEEEEKRLMIDPLLHKEYLYRFFEGTFPNSFARGELYNFDPVTRDARSCGTTASLCGIEKGGFEGDPAQVEMGIRRDLLMHAACMSLEGFTMLSGGDEIGQVNDYSYKENPDTAADSRYLHRSRFNWENAALRTRPGTVQHEIWEGLKRMETLRKKDACFGKDAEVSTWDTLTPKVFAIRRTVRGREMVCLSNFSGEQQHAHLPSLSGEYEDLFTKERVSPSGVPLAPYQYRWIVKETEG</sequence>
<gene>
    <name evidence="2" type="ORF">H9763_06905</name>
</gene>
<dbReference type="Gene3D" id="2.60.40.1180">
    <property type="entry name" value="Golgi alpha-mannosidase II"/>
    <property type="match status" value="1"/>
</dbReference>
<evidence type="ECO:0000259" key="1">
    <source>
        <dbReference type="SMART" id="SM00642"/>
    </source>
</evidence>
<proteinExistence type="predicted"/>
<dbReference type="AlphaFoldDB" id="A0A9D2MT63"/>
<evidence type="ECO:0000313" key="2">
    <source>
        <dbReference type="EMBL" id="HJB91180.1"/>
    </source>
</evidence>
<reference evidence="2" key="1">
    <citation type="journal article" date="2021" name="PeerJ">
        <title>Extensive microbial diversity within the chicken gut microbiome revealed by metagenomics and culture.</title>
        <authorList>
            <person name="Gilroy R."/>
            <person name="Ravi A."/>
            <person name="Getino M."/>
            <person name="Pursley I."/>
            <person name="Horton D.L."/>
            <person name="Alikhan N.F."/>
            <person name="Baker D."/>
            <person name="Gharbi K."/>
            <person name="Hall N."/>
            <person name="Watson M."/>
            <person name="Adriaenssens E.M."/>
            <person name="Foster-Nyarko E."/>
            <person name="Jarju S."/>
            <person name="Secka A."/>
            <person name="Antonio M."/>
            <person name="Oren A."/>
            <person name="Chaudhuri R.R."/>
            <person name="La Ragione R."/>
            <person name="Hildebrand F."/>
            <person name="Pallen M.J."/>
        </authorList>
    </citation>
    <scope>NUCLEOTIDE SEQUENCE</scope>
    <source>
        <strain evidence="2">USAMLcec3-2134</strain>
    </source>
</reference>
<comment type="caution">
    <text evidence="2">The sequence shown here is derived from an EMBL/GenBank/DDBJ whole genome shotgun (WGS) entry which is preliminary data.</text>
</comment>
<dbReference type="SMART" id="SM00642">
    <property type="entry name" value="Aamy"/>
    <property type="match status" value="1"/>
</dbReference>
<feature type="domain" description="Glycosyl hydrolase family 13 catalytic" evidence="1">
    <location>
        <begin position="73"/>
        <end position="528"/>
    </location>
</feature>
<protein>
    <submittedName>
        <fullName evidence="2">Amylosucrase</fullName>
    </submittedName>
</protein>
<dbReference type="InterPro" id="IPR017853">
    <property type="entry name" value="GH"/>
</dbReference>
<dbReference type="InterPro" id="IPR013780">
    <property type="entry name" value="Glyco_hydro_b"/>
</dbReference>
<dbReference type="Proteomes" id="UP000886883">
    <property type="component" value="Unassembled WGS sequence"/>
</dbReference>
<dbReference type="SUPFAM" id="SSF51445">
    <property type="entry name" value="(Trans)glycosidases"/>
    <property type="match status" value="1"/>
</dbReference>
<dbReference type="GO" id="GO:0005975">
    <property type="term" value="P:carbohydrate metabolic process"/>
    <property type="evidence" value="ECO:0007669"/>
    <property type="project" value="InterPro"/>
</dbReference>
<reference evidence="2" key="2">
    <citation type="submission" date="2021-04" db="EMBL/GenBank/DDBJ databases">
        <authorList>
            <person name="Gilroy R."/>
        </authorList>
    </citation>
    <scope>NUCLEOTIDE SEQUENCE</scope>
    <source>
        <strain evidence="2">USAMLcec3-2134</strain>
    </source>
</reference>
<evidence type="ECO:0000313" key="3">
    <source>
        <dbReference type="Proteomes" id="UP000886883"/>
    </source>
</evidence>
<dbReference type="InterPro" id="IPR044077">
    <property type="entry name" value="Amylosucrase"/>
</dbReference>
<dbReference type="Gene3D" id="3.20.20.80">
    <property type="entry name" value="Glycosidases"/>
    <property type="match status" value="1"/>
</dbReference>
<dbReference type="EMBL" id="DWXE01000024">
    <property type="protein sequence ID" value="HJB91180.1"/>
    <property type="molecule type" value="Genomic_DNA"/>
</dbReference>
<dbReference type="PANTHER" id="PTHR10357:SF213">
    <property type="entry name" value="ALPHA AMYLASE CATALYTIC REGION"/>
    <property type="match status" value="1"/>
</dbReference>
<accession>A0A9D2MT63</accession>
<dbReference type="CDD" id="cd11324">
    <property type="entry name" value="AmyAc_Amylosucrase"/>
    <property type="match status" value="1"/>
</dbReference>
<dbReference type="PANTHER" id="PTHR10357">
    <property type="entry name" value="ALPHA-AMYLASE FAMILY MEMBER"/>
    <property type="match status" value="1"/>
</dbReference>
<organism evidence="2 3">
    <name type="scientific">Candidatus Eisenbergiella merdigallinarum</name>
    <dbReference type="NCBI Taxonomy" id="2838552"/>
    <lineage>
        <taxon>Bacteria</taxon>
        <taxon>Bacillati</taxon>
        <taxon>Bacillota</taxon>
        <taxon>Clostridia</taxon>
        <taxon>Lachnospirales</taxon>
        <taxon>Lachnospiraceae</taxon>
        <taxon>Eisenbergiella</taxon>
    </lineage>
</organism>
<dbReference type="SUPFAM" id="SSF51011">
    <property type="entry name" value="Glycosyl hydrolase domain"/>
    <property type="match status" value="1"/>
</dbReference>